<sequence>MGCAAPVPMKVTISTSLIRSSVKALDNLYNLVEEVVLGLNKINAGLSVAVDKFETICGLHEPKRSLCVGAISMLSFISAELNGNFLSVNFHLLDNTPGFSMDYSKLSPTMSNCYMLWVSMNKEIETSIQDFSYIMPRYHHCVSVYTEIKKSFKVSDEYAKAAEVDMANYEMLKESVEFFGFVLFKIRKLTQELYDSHLILKKNSVIAEILRIGEHINKRKLSSPSEVTEKLGSYIEQFIARNKSTP</sequence>
<gene>
    <name evidence="1" type="ORF">SteCoe_29988</name>
</gene>
<dbReference type="OrthoDB" id="10448909at2759"/>
<comment type="caution">
    <text evidence="1">The sequence shown here is derived from an EMBL/GenBank/DDBJ whole genome shotgun (WGS) entry which is preliminary data.</text>
</comment>
<dbReference type="AlphaFoldDB" id="A0A1R2B4L2"/>
<organism evidence="1 2">
    <name type="scientific">Stentor coeruleus</name>
    <dbReference type="NCBI Taxonomy" id="5963"/>
    <lineage>
        <taxon>Eukaryota</taxon>
        <taxon>Sar</taxon>
        <taxon>Alveolata</taxon>
        <taxon>Ciliophora</taxon>
        <taxon>Postciliodesmatophora</taxon>
        <taxon>Heterotrichea</taxon>
        <taxon>Heterotrichida</taxon>
        <taxon>Stentoridae</taxon>
        <taxon>Stentor</taxon>
    </lineage>
</organism>
<name>A0A1R2B4L2_9CILI</name>
<evidence type="ECO:0000313" key="2">
    <source>
        <dbReference type="Proteomes" id="UP000187209"/>
    </source>
</evidence>
<accession>A0A1R2B4L2</accession>
<dbReference type="EMBL" id="MPUH01000962">
    <property type="protein sequence ID" value="OMJ71724.1"/>
    <property type="molecule type" value="Genomic_DNA"/>
</dbReference>
<proteinExistence type="predicted"/>
<reference evidence="1 2" key="1">
    <citation type="submission" date="2016-11" db="EMBL/GenBank/DDBJ databases">
        <title>The macronuclear genome of Stentor coeruleus: a giant cell with tiny introns.</title>
        <authorList>
            <person name="Slabodnick M."/>
            <person name="Ruby J.G."/>
            <person name="Reiff S.B."/>
            <person name="Swart E.C."/>
            <person name="Gosai S."/>
            <person name="Prabakaran S."/>
            <person name="Witkowska E."/>
            <person name="Larue G.E."/>
            <person name="Fisher S."/>
            <person name="Freeman R.M."/>
            <person name="Gunawardena J."/>
            <person name="Chu W."/>
            <person name="Stover N.A."/>
            <person name="Gregory B.D."/>
            <person name="Nowacki M."/>
            <person name="Derisi J."/>
            <person name="Roy S.W."/>
            <person name="Marshall W.F."/>
            <person name="Sood P."/>
        </authorList>
    </citation>
    <scope>NUCLEOTIDE SEQUENCE [LARGE SCALE GENOMIC DNA]</scope>
    <source>
        <strain evidence="1">WM001</strain>
    </source>
</reference>
<dbReference type="Proteomes" id="UP000187209">
    <property type="component" value="Unassembled WGS sequence"/>
</dbReference>
<evidence type="ECO:0000313" key="1">
    <source>
        <dbReference type="EMBL" id="OMJ71724.1"/>
    </source>
</evidence>
<protein>
    <submittedName>
        <fullName evidence="1">Uncharacterized protein</fullName>
    </submittedName>
</protein>
<keyword evidence="2" id="KW-1185">Reference proteome</keyword>